<comment type="subcellular location">
    <subcellularLocation>
        <location evidence="1">Membrane</location>
        <topology evidence="1">Multi-pass membrane protein</topology>
    </subcellularLocation>
</comment>
<dbReference type="KEGG" id="bdw:94334906"/>
<organism evidence="7 8">
    <name type="scientific">Babesia duncani</name>
    <dbReference type="NCBI Taxonomy" id="323732"/>
    <lineage>
        <taxon>Eukaryota</taxon>
        <taxon>Sar</taxon>
        <taxon>Alveolata</taxon>
        <taxon>Apicomplexa</taxon>
        <taxon>Aconoidasida</taxon>
        <taxon>Piroplasmida</taxon>
        <taxon>Babesiidae</taxon>
        <taxon>Babesia</taxon>
    </lineage>
</organism>
<keyword evidence="4 5" id="KW-0472">Membrane</keyword>
<dbReference type="GO" id="GO:0016020">
    <property type="term" value="C:membrane"/>
    <property type="evidence" value="ECO:0007669"/>
    <property type="project" value="UniProtKB-SubCell"/>
</dbReference>
<sequence>MQDLARPIGRFVALVFFVLYTIYIEFVCMPYFQFDVDSQYRIIKRQYDGYWHIISYEWKSNVHAADECTERKQNGSLRFCKYERCYKPDRAHYCRQLGRNVLKMDHYCPWASCNIMYN</sequence>
<evidence type="ECO:0000256" key="4">
    <source>
        <dbReference type="ARBA" id="ARBA00023136"/>
    </source>
</evidence>
<feature type="domain" description="Palmitoyltransferase DHHC" evidence="6">
    <location>
        <begin position="74"/>
        <end position="115"/>
    </location>
</feature>
<comment type="caution">
    <text evidence="7">The sequence shown here is derived from an EMBL/GenBank/DDBJ whole genome shotgun (WGS) entry which is preliminary data.</text>
</comment>
<dbReference type="RefSeq" id="XP_067804448.1">
    <property type="nucleotide sequence ID" value="XM_067945657.1"/>
</dbReference>
<evidence type="ECO:0000259" key="6">
    <source>
        <dbReference type="Pfam" id="PF01529"/>
    </source>
</evidence>
<keyword evidence="8" id="KW-1185">Reference proteome</keyword>
<reference evidence="7" key="1">
    <citation type="journal article" date="2023" name="Nat. Microbiol.">
        <title>Babesia duncani multi-omics identifies virulence factors and drug targets.</title>
        <authorList>
            <person name="Singh P."/>
            <person name="Lonardi S."/>
            <person name="Liang Q."/>
            <person name="Vydyam P."/>
            <person name="Khabirova E."/>
            <person name="Fang T."/>
            <person name="Gihaz S."/>
            <person name="Thekkiniath J."/>
            <person name="Munshi M."/>
            <person name="Abel S."/>
            <person name="Ciampossin L."/>
            <person name="Batugedara G."/>
            <person name="Gupta M."/>
            <person name="Lu X.M."/>
            <person name="Lenz T."/>
            <person name="Chakravarty S."/>
            <person name="Cornillot E."/>
            <person name="Hu Y."/>
            <person name="Ma W."/>
            <person name="Gonzalez L.M."/>
            <person name="Sanchez S."/>
            <person name="Estrada K."/>
            <person name="Sanchez-Flores A."/>
            <person name="Montero E."/>
            <person name="Harb O.S."/>
            <person name="Le Roch K.G."/>
            <person name="Mamoun C.B."/>
        </authorList>
    </citation>
    <scope>NUCLEOTIDE SEQUENCE</scope>
    <source>
        <strain evidence="7">WA1</strain>
    </source>
</reference>
<comment type="caution">
    <text evidence="5">Lacks conserved residue(s) required for the propagation of feature annotation.</text>
</comment>
<dbReference type="EC" id="2.3.1.225" evidence="5"/>
<dbReference type="InterPro" id="IPR001594">
    <property type="entry name" value="Palmitoyltrfase_DHHC"/>
</dbReference>
<dbReference type="GeneID" id="94334906"/>
<dbReference type="AlphaFoldDB" id="A0AAD9UQ37"/>
<gene>
    <name evidence="7" type="ORF">BdWA1_000608</name>
</gene>
<evidence type="ECO:0000313" key="8">
    <source>
        <dbReference type="Proteomes" id="UP001214638"/>
    </source>
</evidence>
<dbReference type="Proteomes" id="UP001214638">
    <property type="component" value="Unassembled WGS sequence"/>
</dbReference>
<feature type="transmembrane region" description="Helical" evidence="5">
    <location>
        <begin position="12"/>
        <end position="32"/>
    </location>
</feature>
<evidence type="ECO:0000256" key="2">
    <source>
        <dbReference type="ARBA" id="ARBA00022692"/>
    </source>
</evidence>
<dbReference type="PROSITE" id="PS50216">
    <property type="entry name" value="DHHC"/>
    <property type="match status" value="1"/>
</dbReference>
<comment type="catalytic activity">
    <reaction evidence="5">
        <text>L-cysteinyl-[protein] + hexadecanoyl-CoA = S-hexadecanoyl-L-cysteinyl-[protein] + CoA</text>
        <dbReference type="Rhea" id="RHEA:36683"/>
        <dbReference type="Rhea" id="RHEA-COMP:10131"/>
        <dbReference type="Rhea" id="RHEA-COMP:11032"/>
        <dbReference type="ChEBI" id="CHEBI:29950"/>
        <dbReference type="ChEBI" id="CHEBI:57287"/>
        <dbReference type="ChEBI" id="CHEBI:57379"/>
        <dbReference type="ChEBI" id="CHEBI:74151"/>
        <dbReference type="EC" id="2.3.1.225"/>
    </reaction>
</comment>
<comment type="domain">
    <text evidence="5">The DHHC domain is required for palmitoyltransferase activity.</text>
</comment>
<keyword evidence="5" id="KW-0808">Transferase</keyword>
<dbReference type="EMBL" id="JALLKP010000001">
    <property type="protein sequence ID" value="KAK2197606.1"/>
    <property type="molecule type" value="Genomic_DNA"/>
</dbReference>
<dbReference type="Pfam" id="PF01529">
    <property type="entry name" value="DHHC"/>
    <property type="match status" value="1"/>
</dbReference>
<protein>
    <recommendedName>
        <fullName evidence="5">Palmitoyltransferase</fullName>
        <ecNumber evidence="5">2.3.1.225</ecNumber>
    </recommendedName>
</protein>
<evidence type="ECO:0000256" key="1">
    <source>
        <dbReference type="ARBA" id="ARBA00004141"/>
    </source>
</evidence>
<keyword evidence="2 5" id="KW-0812">Transmembrane</keyword>
<keyword evidence="3 5" id="KW-1133">Transmembrane helix</keyword>
<accession>A0AAD9UQ37</accession>
<name>A0AAD9UQ37_9APIC</name>
<dbReference type="GO" id="GO:0019706">
    <property type="term" value="F:protein-cysteine S-palmitoyltransferase activity"/>
    <property type="evidence" value="ECO:0007669"/>
    <property type="project" value="UniProtKB-EC"/>
</dbReference>
<comment type="similarity">
    <text evidence="5">Belongs to the DHHC palmitoyltransferase family.</text>
</comment>
<evidence type="ECO:0000256" key="5">
    <source>
        <dbReference type="RuleBase" id="RU079119"/>
    </source>
</evidence>
<keyword evidence="5" id="KW-0012">Acyltransferase</keyword>
<proteinExistence type="inferred from homology"/>
<evidence type="ECO:0000256" key="3">
    <source>
        <dbReference type="ARBA" id="ARBA00022989"/>
    </source>
</evidence>
<evidence type="ECO:0000313" key="7">
    <source>
        <dbReference type="EMBL" id="KAK2197606.1"/>
    </source>
</evidence>